<sequence>MTTATADAGLYGEIQAFYAHHMRLVDDGHIDAWGETFTHDATISNNANPRPAHGRDAIVAVIRRAHAELAARGVQHRHWMGMTTVEPIDEHTVRATSYALLMAVGKDRAPQIDRSTACVDEIVRTEGRWQIRDRRVRHDALPA</sequence>
<dbReference type="RefSeq" id="WP_282698990.1">
    <property type="nucleotide sequence ID" value="NZ_JABXJJ020000035.1"/>
</dbReference>
<dbReference type="InterPro" id="IPR032710">
    <property type="entry name" value="NTF2-like_dom_sf"/>
</dbReference>
<dbReference type="Gene3D" id="3.10.450.50">
    <property type="match status" value="1"/>
</dbReference>
<proteinExistence type="predicted"/>
<protein>
    <submittedName>
        <fullName evidence="2">Nuclear transport factor 2 family protein</fullName>
    </submittedName>
</protein>
<dbReference type="AlphaFoldDB" id="A0AA90H832"/>
<evidence type="ECO:0000259" key="1">
    <source>
        <dbReference type="Pfam" id="PF13577"/>
    </source>
</evidence>
<organism evidence="2">
    <name type="scientific">Streptantibioticus silvisoli</name>
    <dbReference type="NCBI Taxonomy" id="2705255"/>
    <lineage>
        <taxon>Bacteria</taxon>
        <taxon>Bacillati</taxon>
        <taxon>Actinomycetota</taxon>
        <taxon>Actinomycetes</taxon>
        <taxon>Kitasatosporales</taxon>
        <taxon>Streptomycetaceae</taxon>
        <taxon>Streptantibioticus</taxon>
    </lineage>
</organism>
<dbReference type="SUPFAM" id="SSF54427">
    <property type="entry name" value="NTF2-like"/>
    <property type="match status" value="1"/>
</dbReference>
<feature type="domain" description="SnoaL-like" evidence="1">
    <location>
        <begin position="11"/>
        <end position="135"/>
    </location>
</feature>
<accession>A0AA90H832</accession>
<name>A0AA90H832_9ACTN</name>
<dbReference type="CDD" id="cd00531">
    <property type="entry name" value="NTF2_like"/>
    <property type="match status" value="1"/>
</dbReference>
<reference evidence="2" key="1">
    <citation type="submission" date="2023-05" db="EMBL/GenBank/DDBJ databases">
        <title>Streptantibioticus silvisoli sp. nov., acidotolerant actinomycetes 1 from pine litter.</title>
        <authorList>
            <person name="Swiecimska M."/>
            <person name="Golinska P."/>
            <person name="Sangal V."/>
            <person name="Wachnowicz B."/>
            <person name="Goodfellow M."/>
        </authorList>
    </citation>
    <scope>NUCLEOTIDE SEQUENCE</scope>
    <source>
        <strain evidence="2">SL13</strain>
    </source>
</reference>
<dbReference type="Pfam" id="PF13577">
    <property type="entry name" value="SnoaL_4"/>
    <property type="match status" value="1"/>
</dbReference>
<evidence type="ECO:0000313" key="2">
    <source>
        <dbReference type="EMBL" id="MDI5972653.1"/>
    </source>
</evidence>
<dbReference type="EMBL" id="JABXJJ020000035">
    <property type="protein sequence ID" value="MDI5972653.1"/>
    <property type="molecule type" value="Genomic_DNA"/>
</dbReference>
<dbReference type="InterPro" id="IPR037401">
    <property type="entry name" value="SnoaL-like"/>
</dbReference>
<comment type="caution">
    <text evidence="2">The sequence shown here is derived from an EMBL/GenBank/DDBJ whole genome shotgun (WGS) entry which is preliminary data.</text>
</comment>
<gene>
    <name evidence="2" type="ORF">POF50_025475</name>
</gene>